<feature type="repeat" description="TPR" evidence="1">
    <location>
        <begin position="47"/>
        <end position="80"/>
    </location>
</feature>
<accession>A0A856MI77</accession>
<feature type="chain" id="PRO_5032580045" description="DUF928 domain-containing protein" evidence="2">
    <location>
        <begin position="23"/>
        <end position="303"/>
    </location>
</feature>
<dbReference type="AlphaFoldDB" id="A0A856MI77"/>
<sequence length="303" mass="34035">MKQVLSFKYLFTVLLLSSLVSATNSKVLALGKVDNSVYLVAQAKSGYDQYMQLGYAEAQKRNYQKALSFFKQAQQARSGDTYATRAINNVTDYINRNSPPRLTFNVGSPSRTRAAATRGGCFKAEQSPIPLILSDQKTLQTTAEYPSLFFYVPQIQQAKGLELVIRDDSKFETLQRVSLNPSGKAGIVRVSLTSKTGKSLEPNKQYTWSFSVICSIQNRDNDLSLQGSVKRVLPDTNLTVDLKTAAPQERIEVYVKNKYWEDALRTLGDLRLQNPNDTEVKKYWEELLKPFGLKPEVINAPVL</sequence>
<evidence type="ECO:0000313" key="3">
    <source>
        <dbReference type="EMBL" id="QDL09944.1"/>
    </source>
</evidence>
<evidence type="ECO:0000313" key="4">
    <source>
        <dbReference type="Proteomes" id="UP000503129"/>
    </source>
</evidence>
<organism evidence="3 4">
    <name type="scientific">Brasilonema sennae CENA114</name>
    <dbReference type="NCBI Taxonomy" id="415709"/>
    <lineage>
        <taxon>Bacteria</taxon>
        <taxon>Bacillati</taxon>
        <taxon>Cyanobacteriota</taxon>
        <taxon>Cyanophyceae</taxon>
        <taxon>Nostocales</taxon>
        <taxon>Scytonemataceae</taxon>
        <taxon>Brasilonema</taxon>
        <taxon>Bromeliae group (in: Brasilonema)</taxon>
    </lineage>
</organism>
<dbReference type="InterPro" id="IPR019734">
    <property type="entry name" value="TPR_rpt"/>
</dbReference>
<protein>
    <recommendedName>
        <fullName evidence="5">DUF928 domain-containing protein</fullName>
    </recommendedName>
</protein>
<evidence type="ECO:0000256" key="1">
    <source>
        <dbReference type="PROSITE-ProRule" id="PRU00339"/>
    </source>
</evidence>
<evidence type="ECO:0000256" key="2">
    <source>
        <dbReference type="SAM" id="SignalP"/>
    </source>
</evidence>
<dbReference type="PROSITE" id="PS50005">
    <property type="entry name" value="TPR"/>
    <property type="match status" value="1"/>
</dbReference>
<keyword evidence="1" id="KW-0802">TPR repeat</keyword>
<dbReference type="Pfam" id="PF06051">
    <property type="entry name" value="DUF928"/>
    <property type="match status" value="1"/>
</dbReference>
<name>A0A856MI77_9CYAN</name>
<evidence type="ECO:0008006" key="5">
    <source>
        <dbReference type="Google" id="ProtNLM"/>
    </source>
</evidence>
<dbReference type="InterPro" id="IPR010328">
    <property type="entry name" value="DUF928"/>
</dbReference>
<dbReference type="RefSeq" id="WP_169265914.1">
    <property type="nucleotide sequence ID" value="NZ_CAWOXK010000001.1"/>
</dbReference>
<keyword evidence="4" id="KW-1185">Reference proteome</keyword>
<feature type="signal peptide" evidence="2">
    <location>
        <begin position="1"/>
        <end position="22"/>
    </location>
</feature>
<dbReference type="EMBL" id="CP030118">
    <property type="protein sequence ID" value="QDL09944.1"/>
    <property type="molecule type" value="Genomic_DNA"/>
</dbReference>
<reference evidence="3 4" key="1">
    <citation type="submission" date="2018-06" db="EMBL/GenBank/DDBJ databases">
        <title>Comparative genomics of Brasilonema spp. strains.</title>
        <authorList>
            <person name="Alvarenga D.O."/>
            <person name="Fiore M.F."/>
            <person name="Varani A.M."/>
        </authorList>
    </citation>
    <scope>NUCLEOTIDE SEQUENCE [LARGE SCALE GENOMIC DNA]</scope>
    <source>
        <strain evidence="3 4">CENA114</strain>
    </source>
</reference>
<keyword evidence="2" id="KW-0732">Signal</keyword>
<gene>
    <name evidence="3" type="ORF">DP114_20470</name>
</gene>
<dbReference type="KEGG" id="bsen:DP114_20470"/>
<proteinExistence type="predicted"/>
<dbReference type="Proteomes" id="UP000503129">
    <property type="component" value="Chromosome"/>
</dbReference>